<evidence type="ECO:0000313" key="1">
    <source>
        <dbReference type="EMBL" id="PPL14807.1"/>
    </source>
</evidence>
<proteinExistence type="predicted"/>
<dbReference type="EMBL" id="MPZM01000048">
    <property type="protein sequence ID" value="PPL14807.1"/>
    <property type="molecule type" value="Genomic_DNA"/>
</dbReference>
<gene>
    <name evidence="1" type="ORF">UN63_14630</name>
</gene>
<keyword evidence="2" id="KW-1185">Reference proteome</keyword>
<evidence type="ECO:0000313" key="2">
    <source>
        <dbReference type="Proteomes" id="UP000242231"/>
    </source>
</evidence>
<organism evidence="1 2">
    <name type="scientific">Oceanisphaera arctica</name>
    <dbReference type="NCBI Taxonomy" id="641510"/>
    <lineage>
        <taxon>Bacteria</taxon>
        <taxon>Pseudomonadati</taxon>
        <taxon>Pseudomonadota</taxon>
        <taxon>Gammaproteobacteria</taxon>
        <taxon>Aeromonadales</taxon>
        <taxon>Aeromonadaceae</taxon>
        <taxon>Oceanisphaera</taxon>
    </lineage>
</organism>
<sequence length="103" mass="11776">MASQFQKRSVLKILGVAIGYCLKKSGKQSLEYRYCISSAELDKTRFAAFRHVAFNLLSAKIIFKVGINRKKKRAGRITTTYREYLWGKGMRNLALSLNAIRGR</sequence>
<name>A0A2P5TIV8_9GAMM</name>
<accession>A0A2P5TIV8</accession>
<dbReference type="AlphaFoldDB" id="A0A2P5TIV8"/>
<comment type="caution">
    <text evidence="1">The sequence shown here is derived from an EMBL/GenBank/DDBJ whole genome shotgun (WGS) entry which is preliminary data.</text>
</comment>
<dbReference type="Proteomes" id="UP000242231">
    <property type="component" value="Unassembled WGS sequence"/>
</dbReference>
<protein>
    <recommendedName>
        <fullName evidence="3">Transposase</fullName>
    </recommendedName>
</protein>
<evidence type="ECO:0008006" key="3">
    <source>
        <dbReference type="Google" id="ProtNLM"/>
    </source>
</evidence>
<reference evidence="2" key="1">
    <citation type="submission" date="2016-11" db="EMBL/GenBank/DDBJ databases">
        <authorList>
            <person name="Sisinthy S."/>
            <person name="Ara S."/>
            <person name="Gundlapally S.R."/>
        </authorList>
    </citation>
    <scope>NUCLEOTIDE SEQUENCE [LARGE SCALE GENOMIC DNA]</scope>
    <source>
        <strain evidence="2">V1-41</strain>
    </source>
</reference>